<dbReference type="RefSeq" id="XP_022583672.1">
    <property type="nucleotide sequence ID" value="XM_022725576.1"/>
</dbReference>
<gene>
    <name evidence="1" type="ORF">ASPZODRAFT_150099</name>
</gene>
<dbReference type="Proteomes" id="UP000184188">
    <property type="component" value="Unassembled WGS sequence"/>
</dbReference>
<reference evidence="2" key="1">
    <citation type="journal article" date="2017" name="Genome Biol.">
        <title>Comparative genomics reveals high biological diversity and specific adaptations in the industrially and medically important fungal genus Aspergillus.</title>
        <authorList>
            <person name="de Vries R.P."/>
            <person name="Riley R."/>
            <person name="Wiebenga A."/>
            <person name="Aguilar-Osorio G."/>
            <person name="Amillis S."/>
            <person name="Uchima C.A."/>
            <person name="Anderluh G."/>
            <person name="Asadollahi M."/>
            <person name="Askin M."/>
            <person name="Barry K."/>
            <person name="Battaglia E."/>
            <person name="Bayram O."/>
            <person name="Benocci T."/>
            <person name="Braus-Stromeyer S.A."/>
            <person name="Caldana C."/>
            <person name="Canovas D."/>
            <person name="Cerqueira G.C."/>
            <person name="Chen F."/>
            <person name="Chen W."/>
            <person name="Choi C."/>
            <person name="Clum A."/>
            <person name="Dos Santos R.A."/>
            <person name="Damasio A.R."/>
            <person name="Diallinas G."/>
            <person name="Emri T."/>
            <person name="Fekete E."/>
            <person name="Flipphi M."/>
            <person name="Freyberg S."/>
            <person name="Gallo A."/>
            <person name="Gournas C."/>
            <person name="Habgood R."/>
            <person name="Hainaut M."/>
            <person name="Harispe M.L."/>
            <person name="Henrissat B."/>
            <person name="Hilden K.S."/>
            <person name="Hope R."/>
            <person name="Hossain A."/>
            <person name="Karabika E."/>
            <person name="Karaffa L."/>
            <person name="Karanyi Z."/>
            <person name="Krasevec N."/>
            <person name="Kuo A."/>
            <person name="Kusch H."/>
            <person name="LaButti K."/>
            <person name="Lagendijk E.L."/>
            <person name="Lapidus A."/>
            <person name="Levasseur A."/>
            <person name="Lindquist E."/>
            <person name="Lipzen A."/>
            <person name="Logrieco A.F."/>
            <person name="MacCabe A."/>
            <person name="Maekelae M.R."/>
            <person name="Malavazi I."/>
            <person name="Melin P."/>
            <person name="Meyer V."/>
            <person name="Mielnichuk N."/>
            <person name="Miskei M."/>
            <person name="Molnar A.P."/>
            <person name="Mule G."/>
            <person name="Ngan C.Y."/>
            <person name="Orejas M."/>
            <person name="Orosz E."/>
            <person name="Ouedraogo J.P."/>
            <person name="Overkamp K.M."/>
            <person name="Park H.-S."/>
            <person name="Perrone G."/>
            <person name="Piumi F."/>
            <person name="Punt P.J."/>
            <person name="Ram A.F."/>
            <person name="Ramon A."/>
            <person name="Rauscher S."/>
            <person name="Record E."/>
            <person name="Riano-Pachon D.M."/>
            <person name="Robert V."/>
            <person name="Roehrig J."/>
            <person name="Ruller R."/>
            <person name="Salamov A."/>
            <person name="Salih N.S."/>
            <person name="Samson R.A."/>
            <person name="Sandor E."/>
            <person name="Sanguinetti M."/>
            <person name="Schuetze T."/>
            <person name="Sepcic K."/>
            <person name="Shelest E."/>
            <person name="Sherlock G."/>
            <person name="Sophianopoulou V."/>
            <person name="Squina F.M."/>
            <person name="Sun H."/>
            <person name="Susca A."/>
            <person name="Todd R.B."/>
            <person name="Tsang A."/>
            <person name="Unkles S.E."/>
            <person name="van de Wiele N."/>
            <person name="van Rossen-Uffink D."/>
            <person name="Oliveira J.V."/>
            <person name="Vesth T.C."/>
            <person name="Visser J."/>
            <person name="Yu J.-H."/>
            <person name="Zhou M."/>
            <person name="Andersen M.R."/>
            <person name="Archer D.B."/>
            <person name="Baker S.E."/>
            <person name="Benoit I."/>
            <person name="Brakhage A.A."/>
            <person name="Braus G.H."/>
            <person name="Fischer R."/>
            <person name="Frisvad J.C."/>
            <person name="Goldman G.H."/>
            <person name="Houbraken J."/>
            <person name="Oakley B."/>
            <person name="Pocsi I."/>
            <person name="Scazzocchio C."/>
            <person name="Seiboth B."/>
            <person name="vanKuyk P.A."/>
            <person name="Wortman J."/>
            <person name="Dyer P.S."/>
            <person name="Grigoriev I.V."/>
        </authorList>
    </citation>
    <scope>NUCLEOTIDE SEQUENCE [LARGE SCALE GENOMIC DNA]</scope>
    <source>
        <strain evidence="2">CBS 506.65</strain>
    </source>
</reference>
<protein>
    <recommendedName>
        <fullName evidence="3">Methyltransferase domain-containing protein</fullName>
    </recommendedName>
</protein>
<keyword evidence="2" id="KW-1185">Reference proteome</keyword>
<name>A0A1L9SPH7_9EURO</name>
<dbReference type="STRING" id="1073090.A0A1L9SPH7"/>
<evidence type="ECO:0000313" key="1">
    <source>
        <dbReference type="EMBL" id="OJJ49162.1"/>
    </source>
</evidence>
<accession>A0A1L9SPH7</accession>
<dbReference type="Gene3D" id="3.40.50.150">
    <property type="entry name" value="Vaccinia Virus protein VP39"/>
    <property type="match status" value="1"/>
</dbReference>
<organism evidence="1 2">
    <name type="scientific">Penicilliopsis zonata CBS 506.65</name>
    <dbReference type="NCBI Taxonomy" id="1073090"/>
    <lineage>
        <taxon>Eukaryota</taxon>
        <taxon>Fungi</taxon>
        <taxon>Dikarya</taxon>
        <taxon>Ascomycota</taxon>
        <taxon>Pezizomycotina</taxon>
        <taxon>Eurotiomycetes</taxon>
        <taxon>Eurotiomycetidae</taxon>
        <taxon>Eurotiales</taxon>
        <taxon>Aspergillaceae</taxon>
        <taxon>Penicilliopsis</taxon>
    </lineage>
</organism>
<dbReference type="AlphaFoldDB" id="A0A1L9SPH7"/>
<dbReference type="PANTHER" id="PTHR43861">
    <property type="entry name" value="TRANS-ACONITATE 2-METHYLTRANSFERASE-RELATED"/>
    <property type="match status" value="1"/>
</dbReference>
<dbReference type="EMBL" id="KV878338">
    <property type="protein sequence ID" value="OJJ49162.1"/>
    <property type="molecule type" value="Genomic_DNA"/>
</dbReference>
<dbReference type="SUPFAM" id="SSF53335">
    <property type="entry name" value="S-adenosyl-L-methionine-dependent methyltransferases"/>
    <property type="match status" value="1"/>
</dbReference>
<evidence type="ECO:0000313" key="2">
    <source>
        <dbReference type="Proteomes" id="UP000184188"/>
    </source>
</evidence>
<evidence type="ECO:0008006" key="3">
    <source>
        <dbReference type="Google" id="ProtNLM"/>
    </source>
</evidence>
<dbReference type="CDD" id="cd02440">
    <property type="entry name" value="AdoMet_MTases"/>
    <property type="match status" value="1"/>
</dbReference>
<proteinExistence type="predicted"/>
<dbReference type="VEuPathDB" id="FungiDB:ASPZODRAFT_150099"/>
<dbReference type="Pfam" id="PF13489">
    <property type="entry name" value="Methyltransf_23"/>
    <property type="match status" value="1"/>
</dbReference>
<dbReference type="InterPro" id="IPR029063">
    <property type="entry name" value="SAM-dependent_MTases_sf"/>
</dbReference>
<dbReference type="OrthoDB" id="66144at2759"/>
<dbReference type="GeneID" id="34612041"/>
<sequence>MSDITESNRKYFDKLASTYKEQFGKTWMLIAKVVSEDRLWISDKWTDTEEGRDQKLHMLEYACGPGAVSIALAPFLTKVTGVDLSENMINEYNKNAQEANLVGKMTGFKGDLLTETVSAEFDGPGFFDFNIIAVSLALHHFENPGLAIERLGARLKKGGVLFFIDLVPEGHQHHRHGIMDEFDEASATIRVHGFNKEDMKRLYDDAGFTANFDYRIIPEPLELSKDGKTFKKTMFIARAQRE</sequence>